<dbReference type="EMBL" id="KQ435783">
    <property type="protein sequence ID" value="KOX74729.1"/>
    <property type="molecule type" value="Genomic_DNA"/>
</dbReference>
<sequence length="513" mass="57796">GGHGLTLGEIAVGHEEGFGFDELGGSEHEINLASHGKGEHYVPVVKTIGIPVAKKVPLFIPSLQVEKVPQNYPVPVIVKKPVPYQIALLGFAVIAGIVSASHDEDHGTSTYEEKTKTVEIPIYKKYAIPIPHPVPVEIPQKIEIPIPQPQQVPIEIPHPYPVEVVKHVEVPIEKPEPVVVEKHVPFVVEKPYPVYVEKKFPIPVAKPYPVHVPVYKHVFAALVTLVYASYEEDHGSSTYHETSKPVEIPIYKKYAIPIPHPVPVPIPQQIKVPIPQPYQVEVAVPHPVPVEVVKHVEIPVEKPEPYVVEKKIPCLIWLSSVRSETTMDMHMHMPDGMMEDKAAMKRESYYNPCPPTYSHPISYSPPPQIYVKPYVQPAPAHYIPKPMITYVKPSPPPVIVKPAPVIVKPVVQPKVVYPIYQKPMVSYAPIYQKPVYYAPMYQKLMYQEPKVYLKKYELPVTQVIQKPQISYPIQYHQPKVVQVPAPQINVVKLAQPVVHQQPIYHSSIKPYCP</sequence>
<evidence type="ECO:0000313" key="2">
    <source>
        <dbReference type="Proteomes" id="UP000053105"/>
    </source>
</evidence>
<evidence type="ECO:0008006" key="3">
    <source>
        <dbReference type="Google" id="ProtNLM"/>
    </source>
</evidence>
<organism evidence="1 2">
    <name type="scientific">Melipona quadrifasciata</name>
    <dbReference type="NCBI Taxonomy" id="166423"/>
    <lineage>
        <taxon>Eukaryota</taxon>
        <taxon>Metazoa</taxon>
        <taxon>Ecdysozoa</taxon>
        <taxon>Arthropoda</taxon>
        <taxon>Hexapoda</taxon>
        <taxon>Insecta</taxon>
        <taxon>Pterygota</taxon>
        <taxon>Neoptera</taxon>
        <taxon>Endopterygota</taxon>
        <taxon>Hymenoptera</taxon>
        <taxon>Apocrita</taxon>
        <taxon>Aculeata</taxon>
        <taxon>Apoidea</taxon>
        <taxon>Anthophila</taxon>
        <taxon>Apidae</taxon>
        <taxon>Melipona</taxon>
    </lineage>
</organism>
<evidence type="ECO:0000313" key="1">
    <source>
        <dbReference type="EMBL" id="KOX74729.1"/>
    </source>
</evidence>
<keyword evidence="2" id="KW-1185">Reference proteome</keyword>
<dbReference type="Proteomes" id="UP000053105">
    <property type="component" value="Unassembled WGS sequence"/>
</dbReference>
<proteinExistence type="predicted"/>
<dbReference type="OrthoDB" id="7631576at2759"/>
<protein>
    <recommendedName>
        <fullName evidence="3">Zinc finger protein 512B</fullName>
    </recommendedName>
</protein>
<reference evidence="1 2" key="1">
    <citation type="submission" date="2015-07" db="EMBL/GenBank/DDBJ databases">
        <title>The genome of Melipona quadrifasciata.</title>
        <authorList>
            <person name="Pan H."/>
            <person name="Kapheim K."/>
        </authorList>
    </citation>
    <scope>NUCLEOTIDE SEQUENCE [LARGE SCALE GENOMIC DNA]</scope>
    <source>
        <strain evidence="1">0111107301</strain>
        <tissue evidence="1">Whole body</tissue>
    </source>
</reference>
<dbReference type="AlphaFoldDB" id="A0A0M9A2X5"/>
<gene>
    <name evidence="1" type="ORF">WN51_13164</name>
</gene>
<name>A0A0M9A2X5_9HYME</name>
<accession>A0A0M9A2X5</accession>
<feature type="non-terminal residue" evidence="1">
    <location>
        <position position="1"/>
    </location>
</feature>